<evidence type="ECO:0000313" key="1">
    <source>
        <dbReference type="EMBL" id="KAK3722767.1"/>
    </source>
</evidence>
<gene>
    <name evidence="1" type="ORF">LTR37_002339</name>
</gene>
<dbReference type="EMBL" id="JAUTXU010000012">
    <property type="protein sequence ID" value="KAK3722767.1"/>
    <property type="molecule type" value="Genomic_DNA"/>
</dbReference>
<name>A0ACC3NTD8_9PEZI</name>
<comment type="caution">
    <text evidence="1">The sequence shown here is derived from an EMBL/GenBank/DDBJ whole genome shotgun (WGS) entry which is preliminary data.</text>
</comment>
<accession>A0ACC3NTD8</accession>
<proteinExistence type="predicted"/>
<evidence type="ECO:0000313" key="2">
    <source>
        <dbReference type="Proteomes" id="UP001281147"/>
    </source>
</evidence>
<keyword evidence="2" id="KW-1185">Reference proteome</keyword>
<protein>
    <submittedName>
        <fullName evidence="1">Uncharacterized protein</fullName>
    </submittedName>
</protein>
<reference evidence="1" key="1">
    <citation type="submission" date="2023-07" db="EMBL/GenBank/DDBJ databases">
        <title>Black Yeasts Isolated from many extreme environments.</title>
        <authorList>
            <person name="Coleine C."/>
            <person name="Stajich J.E."/>
            <person name="Selbmann L."/>
        </authorList>
    </citation>
    <scope>NUCLEOTIDE SEQUENCE</scope>
    <source>
        <strain evidence="1">CCFEE 5714</strain>
    </source>
</reference>
<sequence length="335" mass="37087">MASLYAVKPSPDKGLGVFATRPVKPGTVIIRDHVSMKIRRPEYDVTSQHVQSAFDALSKEDQAAFMALHEGNLPYNTKLLRIYKANAFGDEVHAWVYLKLARLNHSCAPNAEITEPYNEADVKLVALKPIRKGEEVLISYNGALEEGSKRERATVTRENHGFECNCSVCSLTGEEAMLSDGRRRLINAISHKLEGYEPAHLYTTGSVSGLTPGKAWEVQRTASSFLLAKLLEAEGMVCYELAKSYATASLTLLGQLHEFKAAVVLASAQYVTEWMETGLRIMKTVRSPGSKDVTELEEAWKLVQKSGHLRLARSLVSPWFCLTDIMRAEANKAEG</sequence>
<organism evidence="1 2">
    <name type="scientific">Vermiconidia calcicola</name>
    <dbReference type="NCBI Taxonomy" id="1690605"/>
    <lineage>
        <taxon>Eukaryota</taxon>
        <taxon>Fungi</taxon>
        <taxon>Dikarya</taxon>
        <taxon>Ascomycota</taxon>
        <taxon>Pezizomycotina</taxon>
        <taxon>Dothideomycetes</taxon>
        <taxon>Dothideomycetidae</taxon>
        <taxon>Mycosphaerellales</taxon>
        <taxon>Extremaceae</taxon>
        <taxon>Vermiconidia</taxon>
    </lineage>
</organism>
<dbReference type="Proteomes" id="UP001281147">
    <property type="component" value="Unassembled WGS sequence"/>
</dbReference>